<keyword evidence="4" id="KW-0677">Repeat</keyword>
<feature type="transmembrane region" description="Helical" evidence="9">
    <location>
        <begin position="303"/>
        <end position="326"/>
    </location>
</feature>
<dbReference type="GO" id="GO:0012505">
    <property type="term" value="C:endomembrane system"/>
    <property type="evidence" value="ECO:0007669"/>
    <property type="project" value="UniProtKB-SubCell"/>
</dbReference>
<dbReference type="InterPro" id="IPR013210">
    <property type="entry name" value="LRR_N_plant-typ"/>
</dbReference>
<evidence type="ECO:0000256" key="7">
    <source>
        <dbReference type="ARBA" id="ARBA00046288"/>
    </source>
</evidence>
<evidence type="ECO:0000256" key="1">
    <source>
        <dbReference type="ARBA" id="ARBA00022614"/>
    </source>
</evidence>
<dbReference type="FunFam" id="3.30.200.20:FF:000489">
    <property type="entry name" value="Inactive receptor-like serine/threonine-protein kinase"/>
    <property type="match status" value="1"/>
</dbReference>
<evidence type="ECO:0000256" key="6">
    <source>
        <dbReference type="ARBA" id="ARBA00023136"/>
    </source>
</evidence>
<feature type="signal peptide" evidence="10">
    <location>
        <begin position="1"/>
        <end position="21"/>
    </location>
</feature>
<dbReference type="AlphaFoldDB" id="A0AB40BQD1"/>
<name>A0AB40BQD1_DIOCR</name>
<feature type="region of interest" description="Disordered" evidence="8">
    <location>
        <begin position="196"/>
        <end position="297"/>
    </location>
</feature>
<evidence type="ECO:0000256" key="10">
    <source>
        <dbReference type="SAM" id="SignalP"/>
    </source>
</evidence>
<organism evidence="12 13">
    <name type="scientific">Dioscorea cayennensis subsp. rotundata</name>
    <name type="common">White Guinea yam</name>
    <name type="synonym">Dioscorea rotundata</name>
    <dbReference type="NCBI Taxonomy" id="55577"/>
    <lineage>
        <taxon>Eukaryota</taxon>
        <taxon>Viridiplantae</taxon>
        <taxon>Streptophyta</taxon>
        <taxon>Embryophyta</taxon>
        <taxon>Tracheophyta</taxon>
        <taxon>Spermatophyta</taxon>
        <taxon>Magnoliopsida</taxon>
        <taxon>Liliopsida</taxon>
        <taxon>Dioscoreales</taxon>
        <taxon>Dioscoreaceae</taxon>
        <taxon>Dioscorea</taxon>
    </lineage>
</organism>
<keyword evidence="5 9" id="KW-1133">Transmembrane helix</keyword>
<dbReference type="Gene3D" id="3.80.10.10">
    <property type="entry name" value="Ribonuclease Inhibitor"/>
    <property type="match status" value="1"/>
</dbReference>
<evidence type="ECO:0000256" key="5">
    <source>
        <dbReference type="ARBA" id="ARBA00022989"/>
    </source>
</evidence>
<sequence>MMGSLLFFIWWLCLRWGPCAGLSDEGIALMRFRERVELDPYGALSGWGGDGGGGENPCEWVGVGCSDGRVVDLNLSNLRLKGTLTPELGKLIQLTSLVLHNNSFYGVIPREIAELQNLKVLDLGHNNLSGLIPSELSSVMSLEILILRDNMFVGDLPTKLQQLNIMSELEVDREMLLSNKAYITRNARKGTMRKLLHRGGKAVAPPAPSPSPSPAPAPSPNHKNRHSLAKKHHKNRHSSPLVSPSLSPSLSPNLSQSPVNKSLAPSPVNEQPVYSLQKHPDSHASSSSPSPTSHSGKSHSSSLVIYMPIAGGFSFLLAISAIYFLCFRTNKVGTVRPWSTGLSGQLQKAFMADGVPALRRSELEAACEDFSNVIGTLSDWKVYKGTLSNGVEIAVASSMITSAKDWSKDSESQLRNKISTLSRLNHKNFMNLLGYCEEEVPFTRIMVFEYAPNGTLFEHLHIKEAEHLDWAARLRIAMGIAYCLEHMLQLEPPFVPRNLNSSSIYLTEDYAAKVSDCVCLNQTKEANSAQDNSDLTNIVYKFGILLLEILSGRRPFSEDDDLLVCWASCYFTGKRPLKDMLDTTLTSFRENDLGAFSEVLRSCINPDPSKRPTMSEVTKSLRQITSISPDAASPRLSPLWWAELEILAT</sequence>
<dbReference type="Pfam" id="PF13855">
    <property type="entry name" value="LRR_8"/>
    <property type="match status" value="1"/>
</dbReference>
<dbReference type="Pfam" id="PF08263">
    <property type="entry name" value="LRRNT_2"/>
    <property type="match status" value="1"/>
</dbReference>
<dbReference type="Proteomes" id="UP001515500">
    <property type="component" value="Chromosome 7"/>
</dbReference>
<dbReference type="PANTHER" id="PTHR46084">
    <property type="entry name" value="PROTEIN MALE DISCOVERER 2"/>
    <property type="match status" value="1"/>
</dbReference>
<evidence type="ECO:0000256" key="4">
    <source>
        <dbReference type="ARBA" id="ARBA00022737"/>
    </source>
</evidence>
<feature type="compositionally biased region" description="Low complexity" evidence="8">
    <location>
        <begin position="238"/>
        <end position="260"/>
    </location>
</feature>
<reference evidence="13" key="1">
    <citation type="submission" date="2025-08" db="UniProtKB">
        <authorList>
            <consortium name="RefSeq"/>
        </authorList>
    </citation>
    <scope>IDENTIFICATION</scope>
</reference>
<evidence type="ECO:0000313" key="12">
    <source>
        <dbReference type="Proteomes" id="UP001515500"/>
    </source>
</evidence>
<keyword evidence="2 9" id="KW-0812">Transmembrane</keyword>
<dbReference type="FunFam" id="3.80.10.10:FF:000400">
    <property type="entry name" value="Nuclear pore complex protein NUP107"/>
    <property type="match status" value="1"/>
</dbReference>
<dbReference type="PANTHER" id="PTHR46084:SF14">
    <property type="entry name" value="PROTEIN KINASE DOMAIN-CONTAINING PROTEIN"/>
    <property type="match status" value="1"/>
</dbReference>
<dbReference type="InterPro" id="IPR001611">
    <property type="entry name" value="Leu-rich_rpt"/>
</dbReference>
<dbReference type="GeneID" id="120265726"/>
<evidence type="ECO:0000259" key="11">
    <source>
        <dbReference type="PROSITE" id="PS50011"/>
    </source>
</evidence>
<keyword evidence="1" id="KW-0433">Leucine-rich repeat</keyword>
<dbReference type="GO" id="GO:0005524">
    <property type="term" value="F:ATP binding"/>
    <property type="evidence" value="ECO:0007669"/>
    <property type="project" value="InterPro"/>
</dbReference>
<feature type="compositionally biased region" description="Low complexity" evidence="8">
    <location>
        <begin position="283"/>
        <end position="297"/>
    </location>
</feature>
<dbReference type="GO" id="GO:0004672">
    <property type="term" value="F:protein kinase activity"/>
    <property type="evidence" value="ECO:0007669"/>
    <property type="project" value="InterPro"/>
</dbReference>
<dbReference type="InterPro" id="IPR000719">
    <property type="entry name" value="Prot_kinase_dom"/>
</dbReference>
<evidence type="ECO:0000256" key="3">
    <source>
        <dbReference type="ARBA" id="ARBA00022729"/>
    </source>
</evidence>
<dbReference type="Pfam" id="PF07714">
    <property type="entry name" value="PK_Tyr_Ser-Thr"/>
    <property type="match status" value="1"/>
</dbReference>
<dbReference type="InterPro" id="IPR032675">
    <property type="entry name" value="LRR_dom_sf"/>
</dbReference>
<dbReference type="SUPFAM" id="SSF52058">
    <property type="entry name" value="L domain-like"/>
    <property type="match status" value="1"/>
</dbReference>
<keyword evidence="3 10" id="KW-0732">Signal</keyword>
<dbReference type="RefSeq" id="XP_039129619.1">
    <property type="nucleotide sequence ID" value="XM_039273685.1"/>
</dbReference>
<feature type="domain" description="Protein kinase" evidence="11">
    <location>
        <begin position="368"/>
        <end position="636"/>
    </location>
</feature>
<comment type="subcellular location">
    <subcellularLocation>
        <location evidence="7">Endomembrane system</location>
        <topology evidence="7">Single-pass type I membrane protein</topology>
    </subcellularLocation>
</comment>
<feature type="compositionally biased region" description="Basic residues" evidence="8">
    <location>
        <begin position="222"/>
        <end position="237"/>
    </location>
</feature>
<protein>
    <submittedName>
        <fullName evidence="13">Inactive receptor-like serine/threonine-protein kinase At2g40270</fullName>
    </submittedName>
</protein>
<dbReference type="PROSITE" id="PS51450">
    <property type="entry name" value="LRR"/>
    <property type="match status" value="1"/>
</dbReference>
<gene>
    <name evidence="13" type="primary">LOC120265726</name>
</gene>
<dbReference type="Gene3D" id="3.30.200.20">
    <property type="entry name" value="Phosphorylase Kinase, domain 1"/>
    <property type="match status" value="1"/>
</dbReference>
<keyword evidence="6 9" id="KW-0472">Membrane</keyword>
<evidence type="ECO:0000313" key="13">
    <source>
        <dbReference type="RefSeq" id="XP_039129619.1"/>
    </source>
</evidence>
<evidence type="ECO:0000256" key="2">
    <source>
        <dbReference type="ARBA" id="ARBA00022692"/>
    </source>
</evidence>
<evidence type="ECO:0000256" key="8">
    <source>
        <dbReference type="SAM" id="MobiDB-lite"/>
    </source>
</evidence>
<evidence type="ECO:0000256" key="9">
    <source>
        <dbReference type="SAM" id="Phobius"/>
    </source>
</evidence>
<dbReference type="PROSITE" id="PS50011">
    <property type="entry name" value="PROTEIN_KINASE_DOM"/>
    <property type="match status" value="1"/>
</dbReference>
<accession>A0AB40BQD1</accession>
<dbReference type="SUPFAM" id="SSF56112">
    <property type="entry name" value="Protein kinase-like (PK-like)"/>
    <property type="match status" value="1"/>
</dbReference>
<proteinExistence type="predicted"/>
<dbReference type="InterPro" id="IPR001245">
    <property type="entry name" value="Ser-Thr/Tyr_kinase_cat_dom"/>
</dbReference>
<dbReference type="Gene3D" id="1.10.510.10">
    <property type="entry name" value="Transferase(Phosphotransferase) domain 1"/>
    <property type="match status" value="2"/>
</dbReference>
<dbReference type="InterPro" id="IPR011009">
    <property type="entry name" value="Kinase-like_dom_sf"/>
</dbReference>
<feature type="chain" id="PRO_5044342902" evidence="10">
    <location>
        <begin position="22"/>
        <end position="649"/>
    </location>
</feature>
<keyword evidence="12" id="KW-1185">Reference proteome</keyword>
<feature type="compositionally biased region" description="Pro residues" evidence="8">
    <location>
        <begin position="205"/>
        <end position="219"/>
    </location>
</feature>